<comment type="catalytic activity">
    <reaction evidence="4">
        <text>a ribonucleoside 5'-triphosphate + H2O = a ribonucleoside 5'-phosphate + diphosphate + H(+)</text>
        <dbReference type="Rhea" id="RHEA:23996"/>
        <dbReference type="ChEBI" id="CHEBI:15377"/>
        <dbReference type="ChEBI" id="CHEBI:15378"/>
        <dbReference type="ChEBI" id="CHEBI:33019"/>
        <dbReference type="ChEBI" id="CHEBI:58043"/>
        <dbReference type="ChEBI" id="CHEBI:61557"/>
        <dbReference type="EC" id="3.6.1.9"/>
    </reaction>
</comment>
<dbReference type="PANTHER" id="PTHR43213:SF5">
    <property type="entry name" value="BIFUNCTIONAL DTTP_UTP PYROPHOSPHATASE_METHYLTRANSFERASE PROTEIN-RELATED"/>
    <property type="match status" value="1"/>
</dbReference>
<comment type="caution">
    <text evidence="4">Lacks conserved residue(s) required for the propagation of feature annotation.</text>
</comment>
<evidence type="ECO:0000256" key="4">
    <source>
        <dbReference type="HAMAP-Rule" id="MF_00528"/>
    </source>
</evidence>
<comment type="catalytic activity">
    <reaction evidence="4">
        <text>a 2'-deoxyribonucleoside 5'-triphosphate + H2O = a 2'-deoxyribonucleoside 5'-phosphate + diphosphate + H(+)</text>
        <dbReference type="Rhea" id="RHEA:44644"/>
        <dbReference type="ChEBI" id="CHEBI:15377"/>
        <dbReference type="ChEBI" id="CHEBI:15378"/>
        <dbReference type="ChEBI" id="CHEBI:33019"/>
        <dbReference type="ChEBI" id="CHEBI:61560"/>
        <dbReference type="ChEBI" id="CHEBI:65317"/>
        <dbReference type="EC" id="3.6.1.9"/>
    </reaction>
</comment>
<dbReference type="GO" id="GO:0047429">
    <property type="term" value="F:nucleoside triphosphate diphosphatase activity"/>
    <property type="evidence" value="ECO:0007669"/>
    <property type="project" value="UniProtKB-EC"/>
</dbReference>
<dbReference type="HAMAP" id="MF_00528">
    <property type="entry name" value="Maf"/>
    <property type="match status" value="1"/>
</dbReference>
<protein>
    <recommendedName>
        <fullName evidence="4">Nucleoside triphosphate pyrophosphatase</fullName>
        <ecNumber evidence="4">3.6.1.9</ecNumber>
    </recommendedName>
    <alternativeName>
        <fullName evidence="4">Nucleotide pyrophosphatase</fullName>
        <shortName evidence="4">Nucleotide PPase</shortName>
    </alternativeName>
</protein>
<dbReference type="SUPFAM" id="SSF52972">
    <property type="entry name" value="ITPase-like"/>
    <property type="match status" value="1"/>
</dbReference>
<comment type="subcellular location">
    <subcellularLocation>
        <location evidence="4">Cytoplasm</location>
    </subcellularLocation>
</comment>
<dbReference type="RefSeq" id="WP_004319003.1">
    <property type="nucleotide sequence ID" value="NZ_CP012543.1"/>
</dbReference>
<dbReference type="Pfam" id="PF02545">
    <property type="entry name" value="Maf"/>
    <property type="match status" value="1"/>
</dbReference>
<accession>A0A6G5QN45</accession>
<comment type="similarity">
    <text evidence="4">Belongs to the Maf family.</text>
</comment>
<dbReference type="GO" id="GO:0005737">
    <property type="term" value="C:cytoplasm"/>
    <property type="evidence" value="ECO:0007669"/>
    <property type="project" value="UniProtKB-SubCell"/>
</dbReference>
<keyword evidence="4" id="KW-0963">Cytoplasm</keyword>
<dbReference type="PANTHER" id="PTHR43213">
    <property type="entry name" value="BIFUNCTIONAL DTTP/UTP PYROPHOSPHATASE/METHYLTRANSFERASE PROTEIN-RELATED"/>
    <property type="match status" value="1"/>
</dbReference>
<evidence type="ECO:0000256" key="2">
    <source>
        <dbReference type="ARBA" id="ARBA00022801"/>
    </source>
</evidence>
<dbReference type="EMBL" id="CP012543">
    <property type="protein sequence ID" value="QCD47135.1"/>
    <property type="molecule type" value="Genomic_DNA"/>
</dbReference>
<dbReference type="NCBIfam" id="NF003141">
    <property type="entry name" value="PRK04056.1"/>
    <property type="match status" value="1"/>
</dbReference>
<sequence length="181" mass="20169">MIILASSSVTRAKVLRDHGVKFEQVFFDYDESGVDKNLPPHVYVQKIVAAKKEQFLKANDGAKNVLFADSVVVCDGKILGKAKDEKEALKMLRMQSGNVARIVTAMIFLGEKFELINVSFAEYKFAKFDETDLQNYLSGDLWQGKAGAMTIENFNKKYILSQNGETSTAMGLNAKILKAFL</sequence>
<reference evidence="5 6" key="1">
    <citation type="submission" date="2016-07" db="EMBL/GenBank/DDBJ databases">
        <title>Comparative genomics of the Campylobacter concisus group.</title>
        <authorList>
            <person name="Miller W.G."/>
            <person name="Yee E."/>
            <person name="Chapman M.H."/>
            <person name="Huynh S."/>
            <person name="Bono J.L."/>
            <person name="On S.L.W."/>
            <person name="StLeger J."/>
            <person name="Foster G."/>
            <person name="Parker C.T."/>
        </authorList>
    </citation>
    <scope>NUCLEOTIDE SEQUENCE [LARGE SCALE GENOMIC DNA]</scope>
    <source>
        <strain evidence="5 6">ATCC 33238</strain>
    </source>
</reference>
<evidence type="ECO:0000313" key="5">
    <source>
        <dbReference type="EMBL" id="QCD47135.1"/>
    </source>
</evidence>
<dbReference type="Gene3D" id="3.90.950.10">
    <property type="match status" value="1"/>
</dbReference>
<dbReference type="EC" id="3.6.1.9" evidence="4"/>
<keyword evidence="2 4" id="KW-0378">Hydrolase</keyword>
<evidence type="ECO:0000256" key="1">
    <source>
        <dbReference type="ARBA" id="ARBA00001968"/>
    </source>
</evidence>
<dbReference type="Proteomes" id="UP000502377">
    <property type="component" value="Chromosome"/>
</dbReference>
<feature type="active site" description="Proton acceptor" evidence="4">
    <location>
        <position position="69"/>
    </location>
</feature>
<evidence type="ECO:0000256" key="3">
    <source>
        <dbReference type="ARBA" id="ARBA00023080"/>
    </source>
</evidence>
<dbReference type="AlphaFoldDB" id="A0A6G5QN45"/>
<dbReference type="GO" id="GO:0009117">
    <property type="term" value="P:nucleotide metabolic process"/>
    <property type="evidence" value="ECO:0007669"/>
    <property type="project" value="UniProtKB-KW"/>
</dbReference>
<name>A0A6G5QN45_CAMRE</name>
<organism evidence="5 6">
    <name type="scientific">Campylobacter rectus</name>
    <name type="common">Wolinella recta</name>
    <dbReference type="NCBI Taxonomy" id="203"/>
    <lineage>
        <taxon>Bacteria</taxon>
        <taxon>Pseudomonadati</taxon>
        <taxon>Campylobacterota</taxon>
        <taxon>Epsilonproteobacteria</taxon>
        <taxon>Campylobacterales</taxon>
        <taxon>Campylobacteraceae</taxon>
        <taxon>Campylobacter</taxon>
    </lineage>
</organism>
<dbReference type="PIRSF" id="PIRSF006305">
    <property type="entry name" value="Maf"/>
    <property type="match status" value="1"/>
</dbReference>
<dbReference type="KEGG" id="crx:CRECT_1487"/>
<gene>
    <name evidence="5" type="primary">maf</name>
    <name evidence="5" type="ORF">CRECT_1487</name>
</gene>
<comment type="cofactor">
    <cofactor evidence="1 4">
        <name>a divalent metal cation</name>
        <dbReference type="ChEBI" id="CHEBI:60240"/>
    </cofactor>
</comment>
<dbReference type="InterPro" id="IPR029001">
    <property type="entry name" value="ITPase-like_fam"/>
</dbReference>
<comment type="function">
    <text evidence="4">Nucleoside triphosphate pyrophosphatase. May have a dual role in cell division arrest and in preventing the incorporation of modified nucleotides into cellular nucleic acids.</text>
</comment>
<keyword evidence="3 4" id="KW-0546">Nucleotide metabolism</keyword>
<proteinExistence type="inferred from homology"/>
<dbReference type="InterPro" id="IPR003697">
    <property type="entry name" value="Maf-like"/>
</dbReference>
<evidence type="ECO:0000313" key="6">
    <source>
        <dbReference type="Proteomes" id="UP000502377"/>
    </source>
</evidence>